<dbReference type="PROSITE" id="PS51201">
    <property type="entry name" value="RCK_N"/>
    <property type="match status" value="1"/>
</dbReference>
<dbReference type="EMBL" id="VDUZ01000050">
    <property type="protein sequence ID" value="TXL70993.1"/>
    <property type="molecule type" value="Genomic_DNA"/>
</dbReference>
<organism evidence="10 11">
    <name type="scientific">Vineibacter terrae</name>
    <dbReference type="NCBI Taxonomy" id="2586908"/>
    <lineage>
        <taxon>Bacteria</taxon>
        <taxon>Pseudomonadati</taxon>
        <taxon>Pseudomonadota</taxon>
        <taxon>Alphaproteobacteria</taxon>
        <taxon>Hyphomicrobiales</taxon>
        <taxon>Vineibacter</taxon>
    </lineage>
</organism>
<feature type="transmembrane region" description="Helical" evidence="8">
    <location>
        <begin position="116"/>
        <end position="136"/>
    </location>
</feature>
<feature type="transmembrane region" description="Helical" evidence="8">
    <location>
        <begin position="285"/>
        <end position="304"/>
    </location>
</feature>
<evidence type="ECO:0000256" key="4">
    <source>
        <dbReference type="ARBA" id="ARBA00022692"/>
    </source>
</evidence>
<feature type="transmembrane region" description="Helical" evidence="8">
    <location>
        <begin position="373"/>
        <end position="392"/>
    </location>
</feature>
<dbReference type="GO" id="GO:0015297">
    <property type="term" value="F:antiporter activity"/>
    <property type="evidence" value="ECO:0007669"/>
    <property type="project" value="InterPro"/>
</dbReference>
<dbReference type="GO" id="GO:0016020">
    <property type="term" value="C:membrane"/>
    <property type="evidence" value="ECO:0007669"/>
    <property type="project" value="UniProtKB-SubCell"/>
</dbReference>
<keyword evidence="3" id="KW-0813">Transport</keyword>
<dbReference type="GO" id="GO:0006813">
    <property type="term" value="P:potassium ion transport"/>
    <property type="evidence" value="ECO:0007669"/>
    <property type="project" value="InterPro"/>
</dbReference>
<feature type="compositionally biased region" description="Low complexity" evidence="7">
    <location>
        <begin position="564"/>
        <end position="580"/>
    </location>
</feature>
<comment type="caution">
    <text evidence="10">The sequence shown here is derived from an EMBL/GenBank/DDBJ whole genome shotgun (WGS) entry which is preliminary data.</text>
</comment>
<evidence type="ECO:0000256" key="5">
    <source>
        <dbReference type="ARBA" id="ARBA00022989"/>
    </source>
</evidence>
<evidence type="ECO:0000256" key="6">
    <source>
        <dbReference type="ARBA" id="ARBA00023136"/>
    </source>
</evidence>
<dbReference type="Pfam" id="PF00999">
    <property type="entry name" value="Na_H_Exchanger"/>
    <property type="match status" value="1"/>
</dbReference>
<proteinExistence type="inferred from homology"/>
<evidence type="ECO:0000256" key="3">
    <source>
        <dbReference type="ARBA" id="ARBA00022448"/>
    </source>
</evidence>
<feature type="transmembrane region" description="Helical" evidence="8">
    <location>
        <begin position="232"/>
        <end position="265"/>
    </location>
</feature>
<gene>
    <name evidence="10" type="ORF">FHP25_32135</name>
</gene>
<dbReference type="NCBIfam" id="NF007950">
    <property type="entry name" value="PRK10669.1"/>
    <property type="match status" value="1"/>
</dbReference>
<feature type="transmembrane region" description="Helical" evidence="8">
    <location>
        <begin position="148"/>
        <end position="170"/>
    </location>
</feature>
<sequence length="580" mass="60335">MPHHTPLIETIVAGIGLAFLLGALANRLRLSPLVGYLIAGVLVGPHTPGFVADQTLAPELAEIGVILLMFGVGLHFSIKDLMSVKAIAIPGALVQIAFATALGMALAWAMGWPAGAGLVFGLALSVASTVVLLRAMEERRMIETGRGRIAVGWLIVEDLAMVLALVLLPAVSGLLDDRGAGATSAGSQAILLALGITLAKVAGFVAVMLVVGRRLVPWILHHIAHTGSRELFRLSVLAIALGVAYGAAVLFGVSFALGAFFAGMVMSESDLSQQAAAEAMPLRDAFAVLFFVSVGMLFDPMIVLQNPLPMLAVLLIILVGKSAAALLIVLAFRHPMGTALTIAASLAQIGEFSFILAGLGVSLKLLPKEGQDLILAGAILSILANPLIFIAADRLGPRLERRAEPAPAEPAAPPPEDDLPTTSLTDHAVIVGHGRVGSVISEAARQEGWPILVIEDRRDVVEGLRERGIEVIRGNAATPRVLAAANIGAARRLFVAIPNAFEAGQIVQQARAARADLDIFARAHSDAEVEHLHDCGATATVMGEREIALGMMARARDSKDKKLAAPSAAPASAADDATAA</sequence>
<evidence type="ECO:0000256" key="7">
    <source>
        <dbReference type="SAM" id="MobiDB-lite"/>
    </source>
</evidence>
<keyword evidence="5 8" id="KW-1133">Transmembrane helix</keyword>
<dbReference type="InterPro" id="IPR036291">
    <property type="entry name" value="NAD(P)-bd_dom_sf"/>
</dbReference>
<feature type="transmembrane region" description="Helical" evidence="8">
    <location>
        <begin position="6"/>
        <end position="26"/>
    </location>
</feature>
<evidence type="ECO:0000259" key="9">
    <source>
        <dbReference type="PROSITE" id="PS51201"/>
    </source>
</evidence>
<dbReference type="InterPro" id="IPR038770">
    <property type="entry name" value="Na+/solute_symporter_sf"/>
</dbReference>
<feature type="domain" description="RCK N-terminal" evidence="9">
    <location>
        <begin position="425"/>
        <end position="542"/>
    </location>
</feature>
<feature type="transmembrane region" description="Helical" evidence="8">
    <location>
        <begin position="88"/>
        <end position="110"/>
    </location>
</feature>
<evidence type="ECO:0000313" key="11">
    <source>
        <dbReference type="Proteomes" id="UP000321638"/>
    </source>
</evidence>
<keyword evidence="6 8" id="KW-0472">Membrane</keyword>
<reference evidence="10 11" key="1">
    <citation type="submission" date="2019-06" db="EMBL/GenBank/DDBJ databases">
        <title>New taxonomy in bacterial strain CC-CFT640, isolated from vineyard.</title>
        <authorList>
            <person name="Lin S.-Y."/>
            <person name="Tsai C.-F."/>
            <person name="Young C.-C."/>
        </authorList>
    </citation>
    <scope>NUCLEOTIDE SEQUENCE [LARGE SCALE GENOMIC DNA]</scope>
    <source>
        <strain evidence="10 11">CC-CFT640</strain>
    </source>
</reference>
<feature type="region of interest" description="Disordered" evidence="7">
    <location>
        <begin position="402"/>
        <end position="422"/>
    </location>
</feature>
<dbReference type="SUPFAM" id="SSF51735">
    <property type="entry name" value="NAD(P)-binding Rossmann-fold domains"/>
    <property type="match status" value="1"/>
</dbReference>
<dbReference type="PANTHER" id="PTHR42751:SF1">
    <property type="entry name" value="CATION_PROTON ANTIPORTER YBAL-RELATED"/>
    <property type="match status" value="1"/>
</dbReference>
<feature type="region of interest" description="Disordered" evidence="7">
    <location>
        <begin position="559"/>
        <end position="580"/>
    </location>
</feature>
<feature type="transmembrane region" description="Helical" evidence="8">
    <location>
        <begin position="311"/>
        <end position="332"/>
    </location>
</feature>
<feature type="transmembrane region" description="Helical" evidence="8">
    <location>
        <begin position="190"/>
        <end position="211"/>
    </location>
</feature>
<evidence type="ECO:0000256" key="8">
    <source>
        <dbReference type="SAM" id="Phobius"/>
    </source>
</evidence>
<dbReference type="Proteomes" id="UP000321638">
    <property type="component" value="Unassembled WGS sequence"/>
</dbReference>
<comment type="subcellular location">
    <subcellularLocation>
        <location evidence="1">Membrane</location>
        <topology evidence="1">Multi-pass membrane protein</topology>
    </subcellularLocation>
</comment>
<evidence type="ECO:0000256" key="2">
    <source>
        <dbReference type="ARBA" id="ARBA00005551"/>
    </source>
</evidence>
<dbReference type="GO" id="GO:1902600">
    <property type="term" value="P:proton transmembrane transport"/>
    <property type="evidence" value="ECO:0007669"/>
    <property type="project" value="InterPro"/>
</dbReference>
<dbReference type="InterPro" id="IPR006153">
    <property type="entry name" value="Cation/H_exchanger_TM"/>
</dbReference>
<dbReference type="RefSeq" id="WP_147851100.1">
    <property type="nucleotide sequence ID" value="NZ_VDUZ01000050.1"/>
</dbReference>
<evidence type="ECO:0000313" key="10">
    <source>
        <dbReference type="EMBL" id="TXL70993.1"/>
    </source>
</evidence>
<feature type="transmembrane region" description="Helical" evidence="8">
    <location>
        <begin position="33"/>
        <end position="51"/>
    </location>
</feature>
<accession>A0A5C8PBQ6</accession>
<protein>
    <submittedName>
        <fullName evidence="10">Kef family K(+) transporter</fullName>
    </submittedName>
</protein>
<comment type="similarity">
    <text evidence="2">Belongs to the monovalent cation:proton antiporter 2 (CPA2) transporter (TC 2.A.37) family.</text>
</comment>
<feature type="transmembrane region" description="Helical" evidence="8">
    <location>
        <begin position="338"/>
        <end position="361"/>
    </location>
</feature>
<dbReference type="InterPro" id="IPR003148">
    <property type="entry name" value="RCK_N"/>
</dbReference>
<keyword evidence="11" id="KW-1185">Reference proteome</keyword>
<dbReference type="AlphaFoldDB" id="A0A5C8PBQ6"/>
<dbReference type="Gene3D" id="1.20.1530.20">
    <property type="match status" value="1"/>
</dbReference>
<dbReference type="PANTHER" id="PTHR42751">
    <property type="entry name" value="SODIUM/HYDROGEN EXCHANGER FAMILY/TRKA DOMAIN PROTEIN"/>
    <property type="match status" value="1"/>
</dbReference>
<evidence type="ECO:0000256" key="1">
    <source>
        <dbReference type="ARBA" id="ARBA00004141"/>
    </source>
</evidence>
<dbReference type="OrthoDB" id="9781411at2"/>
<dbReference type="Gene3D" id="3.40.50.720">
    <property type="entry name" value="NAD(P)-binding Rossmann-like Domain"/>
    <property type="match status" value="1"/>
</dbReference>
<feature type="transmembrane region" description="Helical" evidence="8">
    <location>
        <begin position="57"/>
        <end position="76"/>
    </location>
</feature>
<dbReference type="Pfam" id="PF02254">
    <property type="entry name" value="TrkA_N"/>
    <property type="match status" value="1"/>
</dbReference>
<name>A0A5C8PBQ6_9HYPH</name>
<keyword evidence="4 8" id="KW-0812">Transmembrane</keyword>